<organism evidence="3 4">
    <name type="scientific">[Mycobacterium] manitobense</name>
    <dbReference type="NCBI Taxonomy" id="190147"/>
    <lineage>
        <taxon>Bacteria</taxon>
        <taxon>Bacillati</taxon>
        <taxon>Actinomycetota</taxon>
        <taxon>Actinomycetes</taxon>
        <taxon>Mycobacteriales</taxon>
        <taxon>Mycobacteriaceae</taxon>
        <taxon>Mycolicibacterium</taxon>
    </lineage>
</organism>
<comment type="caution">
    <text evidence="3">The sequence shown here is derived from an EMBL/GenBank/DDBJ whole genome shotgun (WGS) entry which is preliminary data.</text>
</comment>
<dbReference type="Pfam" id="PF00106">
    <property type="entry name" value="adh_short"/>
    <property type="match status" value="1"/>
</dbReference>
<evidence type="ECO:0000313" key="3">
    <source>
        <dbReference type="EMBL" id="MCV7172193.1"/>
    </source>
</evidence>
<dbReference type="PANTHER" id="PTHR44169:SF6">
    <property type="entry name" value="NADPH-DEPENDENT 1-ACYLDIHYDROXYACETONE PHOSPHATE REDUCTASE"/>
    <property type="match status" value="1"/>
</dbReference>
<reference evidence="3" key="2">
    <citation type="journal article" date="2022" name="BMC Genomics">
        <title>Comparative genome analysis of mycobacteria focusing on tRNA and non-coding RNA.</title>
        <authorList>
            <person name="Behra P.R.K."/>
            <person name="Pettersson B.M.F."/>
            <person name="Ramesh M."/>
            <person name="Das S."/>
            <person name="Dasgupta S."/>
            <person name="Kirsebom L.A."/>
        </authorList>
    </citation>
    <scope>NUCLEOTIDE SEQUENCE</scope>
    <source>
        <strain evidence="3">DSM 44615</strain>
    </source>
</reference>
<proteinExistence type="inferred from homology"/>
<keyword evidence="4" id="KW-1185">Reference proteome</keyword>
<protein>
    <submittedName>
        <fullName evidence="3">SDR family NAD(P)-dependent oxidoreductase</fullName>
    </submittedName>
</protein>
<keyword evidence="2" id="KW-0560">Oxidoreductase</keyword>
<dbReference type="GO" id="GO:0016491">
    <property type="term" value="F:oxidoreductase activity"/>
    <property type="evidence" value="ECO:0007669"/>
    <property type="project" value="UniProtKB-KW"/>
</dbReference>
<dbReference type="EMBL" id="JACKSJ010000164">
    <property type="protein sequence ID" value="MCV7172193.1"/>
    <property type="molecule type" value="Genomic_DNA"/>
</dbReference>
<evidence type="ECO:0000256" key="2">
    <source>
        <dbReference type="ARBA" id="ARBA00023002"/>
    </source>
</evidence>
<dbReference type="InterPro" id="IPR002347">
    <property type="entry name" value="SDR_fam"/>
</dbReference>
<dbReference type="InterPro" id="IPR020904">
    <property type="entry name" value="Sc_DH/Rdtase_CS"/>
</dbReference>
<dbReference type="SUPFAM" id="SSF51735">
    <property type="entry name" value="NAD(P)-binding Rossmann-fold domains"/>
    <property type="match status" value="1"/>
</dbReference>
<sequence length="137" mass="14752">MNFKGVIYVANAMLPLLKAQPRSRMVNVGSGLGYVPLAAAPIYSATKAAVHSFTVSLRRQLRDSPVQIVELIPPAVVTDLHRHLDHDPPRAMKLDDFVDAAMAGLDSGRDEIAVGLAKVLQLFSRAAPSLGTRVVNQ</sequence>
<reference evidence="3" key="1">
    <citation type="submission" date="2020-07" db="EMBL/GenBank/DDBJ databases">
        <authorList>
            <person name="Pettersson B.M.F."/>
            <person name="Behra P.R.K."/>
            <person name="Ramesh M."/>
            <person name="Das S."/>
            <person name="Dasgupta S."/>
            <person name="Kirsebom L.A."/>
        </authorList>
    </citation>
    <scope>NUCLEOTIDE SEQUENCE</scope>
    <source>
        <strain evidence="3">DSM 44615</strain>
    </source>
</reference>
<dbReference type="PROSITE" id="PS00061">
    <property type="entry name" value="ADH_SHORT"/>
    <property type="match status" value="1"/>
</dbReference>
<dbReference type="PANTHER" id="PTHR44169">
    <property type="entry name" value="NADPH-DEPENDENT 1-ACYLDIHYDROXYACETONE PHOSPHATE REDUCTASE"/>
    <property type="match status" value="1"/>
</dbReference>
<accession>A0A9X2YCP8</accession>
<dbReference type="Proteomes" id="UP001140293">
    <property type="component" value="Unassembled WGS sequence"/>
</dbReference>
<name>A0A9X2YCP8_9MYCO</name>
<evidence type="ECO:0000256" key="1">
    <source>
        <dbReference type="ARBA" id="ARBA00006484"/>
    </source>
</evidence>
<comment type="similarity">
    <text evidence="1">Belongs to the short-chain dehydrogenases/reductases (SDR) family.</text>
</comment>
<gene>
    <name evidence="3" type="ORF">H7I41_19940</name>
</gene>
<evidence type="ECO:0000313" key="4">
    <source>
        <dbReference type="Proteomes" id="UP001140293"/>
    </source>
</evidence>
<dbReference type="AlphaFoldDB" id="A0A9X2YCP8"/>
<dbReference type="Gene3D" id="3.40.50.720">
    <property type="entry name" value="NAD(P)-binding Rossmann-like Domain"/>
    <property type="match status" value="1"/>
</dbReference>
<dbReference type="InterPro" id="IPR036291">
    <property type="entry name" value="NAD(P)-bd_dom_sf"/>
</dbReference>